<dbReference type="InterPro" id="IPR001005">
    <property type="entry name" value="SANT/Myb"/>
</dbReference>
<dbReference type="InterPro" id="IPR009057">
    <property type="entry name" value="Homeodomain-like_sf"/>
</dbReference>
<keyword evidence="3" id="KW-0539">Nucleus</keyword>
<evidence type="ECO:0000259" key="5">
    <source>
        <dbReference type="PROSITE" id="PS51294"/>
    </source>
</evidence>
<accession>A0ABR2YAU6</accession>
<keyword evidence="2" id="KW-0804">Transcription</keyword>
<feature type="region of interest" description="Disordered" evidence="4">
    <location>
        <begin position="68"/>
        <end position="114"/>
    </location>
</feature>
<dbReference type="Pfam" id="PF00249">
    <property type="entry name" value="Myb_DNA-binding"/>
    <property type="match status" value="1"/>
</dbReference>
<reference evidence="6 7" key="1">
    <citation type="journal article" date="2024" name="Nat. Commun.">
        <title>Phylogenomics reveals the evolutionary origins of lichenization in chlorophyte algae.</title>
        <authorList>
            <person name="Puginier C."/>
            <person name="Libourel C."/>
            <person name="Otte J."/>
            <person name="Skaloud P."/>
            <person name="Haon M."/>
            <person name="Grisel S."/>
            <person name="Petersen M."/>
            <person name="Berrin J.G."/>
            <person name="Delaux P.M."/>
            <person name="Dal Grande F."/>
            <person name="Keller J."/>
        </authorList>
    </citation>
    <scope>NUCLEOTIDE SEQUENCE [LARGE SCALE GENOMIC DNA]</scope>
    <source>
        <strain evidence="6 7">SAG 216-7</strain>
    </source>
</reference>
<comment type="caution">
    <text evidence="6">The sequence shown here is derived from an EMBL/GenBank/DDBJ whole genome shotgun (WGS) entry which is preliminary data.</text>
</comment>
<evidence type="ECO:0000256" key="4">
    <source>
        <dbReference type="SAM" id="MobiDB-lite"/>
    </source>
</evidence>
<dbReference type="InterPro" id="IPR006447">
    <property type="entry name" value="Myb_dom_plants"/>
</dbReference>
<dbReference type="Gene3D" id="1.10.10.60">
    <property type="entry name" value="Homeodomain-like"/>
    <property type="match status" value="1"/>
</dbReference>
<evidence type="ECO:0000256" key="3">
    <source>
        <dbReference type="ARBA" id="ARBA00023242"/>
    </source>
</evidence>
<gene>
    <name evidence="6" type="ORF">WJX75_003145</name>
</gene>
<keyword evidence="1" id="KW-0805">Transcription regulation</keyword>
<evidence type="ECO:0000313" key="7">
    <source>
        <dbReference type="Proteomes" id="UP001491310"/>
    </source>
</evidence>
<dbReference type="InterPro" id="IPR017930">
    <property type="entry name" value="Myb_dom"/>
</dbReference>
<feature type="region of interest" description="Disordered" evidence="4">
    <location>
        <begin position="182"/>
        <end position="257"/>
    </location>
</feature>
<dbReference type="Proteomes" id="UP001491310">
    <property type="component" value="Unassembled WGS sequence"/>
</dbReference>
<evidence type="ECO:0000256" key="2">
    <source>
        <dbReference type="ARBA" id="ARBA00023163"/>
    </source>
</evidence>
<feature type="compositionally biased region" description="Low complexity" evidence="4">
    <location>
        <begin position="68"/>
        <end position="82"/>
    </location>
</feature>
<sequence length="257" mass="27610">MQTAGYDATQNRQSFGQQYPPPGQGYPSGMGLQQNGGASAGYQAFPHANLYGFNTAMANPYNLSQFQEFAQQQQQQQPQQPQTGWGDPASQTANAKMHQQEEPKANSADDADENQARALKRPRLVWTAKLHQCFVQAVERLGLKNAVPKTIMQLMHVDGLTRENVASHLQKYRLQLKKENKLDDDGNLIGGASGGPLSSNDPDELEMNKASSGAQAAGTDMEGAAGDDMAIAPKLQRQPGSAEGEPEPHAAQSAPPG</sequence>
<evidence type="ECO:0000313" key="6">
    <source>
        <dbReference type="EMBL" id="KAK9901264.1"/>
    </source>
</evidence>
<proteinExistence type="predicted"/>
<dbReference type="PROSITE" id="PS51294">
    <property type="entry name" value="HTH_MYB"/>
    <property type="match status" value="1"/>
</dbReference>
<name>A0ABR2YAU6_9CHLO</name>
<dbReference type="PANTHER" id="PTHR31442:SF29">
    <property type="entry name" value="HOMEODOMAIN-LIKE SUPERFAMILY PROTEIN"/>
    <property type="match status" value="1"/>
</dbReference>
<keyword evidence="7" id="KW-1185">Reference proteome</keyword>
<dbReference type="EMBL" id="JALJOT010000018">
    <property type="protein sequence ID" value="KAK9901264.1"/>
    <property type="molecule type" value="Genomic_DNA"/>
</dbReference>
<protein>
    <recommendedName>
        <fullName evidence="5">HTH myb-type domain-containing protein</fullName>
    </recommendedName>
</protein>
<dbReference type="SUPFAM" id="SSF46689">
    <property type="entry name" value="Homeodomain-like"/>
    <property type="match status" value="1"/>
</dbReference>
<feature type="compositionally biased region" description="Polar residues" evidence="4">
    <location>
        <begin position="1"/>
        <end position="12"/>
    </location>
</feature>
<dbReference type="PANTHER" id="PTHR31442">
    <property type="entry name" value="HOMEODOMAIN-LIKE SUPERFAMILY PROTEIN-RELATED"/>
    <property type="match status" value="1"/>
</dbReference>
<feature type="region of interest" description="Disordered" evidence="4">
    <location>
        <begin position="1"/>
        <end position="38"/>
    </location>
</feature>
<evidence type="ECO:0000256" key="1">
    <source>
        <dbReference type="ARBA" id="ARBA00023015"/>
    </source>
</evidence>
<organism evidence="6 7">
    <name type="scientific">Coccomyxa subellipsoidea</name>
    <dbReference type="NCBI Taxonomy" id="248742"/>
    <lineage>
        <taxon>Eukaryota</taxon>
        <taxon>Viridiplantae</taxon>
        <taxon>Chlorophyta</taxon>
        <taxon>core chlorophytes</taxon>
        <taxon>Trebouxiophyceae</taxon>
        <taxon>Trebouxiophyceae incertae sedis</taxon>
        <taxon>Coccomyxaceae</taxon>
        <taxon>Coccomyxa</taxon>
    </lineage>
</organism>
<dbReference type="InterPro" id="IPR044841">
    <property type="entry name" value="LUX/BOA-like"/>
</dbReference>
<dbReference type="NCBIfam" id="TIGR01557">
    <property type="entry name" value="myb_SHAQKYF"/>
    <property type="match status" value="1"/>
</dbReference>
<feature type="domain" description="HTH myb-type" evidence="5">
    <location>
        <begin position="126"/>
        <end position="177"/>
    </location>
</feature>